<evidence type="ECO:0000256" key="4">
    <source>
        <dbReference type="ARBA" id="ARBA00021495"/>
    </source>
</evidence>
<dbReference type="InterPro" id="IPR037052">
    <property type="entry name" value="CheA-like_P2_sf"/>
</dbReference>
<evidence type="ECO:0000256" key="3">
    <source>
        <dbReference type="ARBA" id="ARBA00012438"/>
    </source>
</evidence>
<dbReference type="CDD" id="cd00088">
    <property type="entry name" value="HPT"/>
    <property type="match status" value="1"/>
</dbReference>
<dbReference type="PANTHER" id="PTHR43395">
    <property type="entry name" value="SENSOR HISTIDINE KINASE CHEA"/>
    <property type="match status" value="1"/>
</dbReference>
<evidence type="ECO:0000256" key="2">
    <source>
        <dbReference type="ARBA" id="ARBA00004236"/>
    </source>
</evidence>
<dbReference type="InterPro" id="IPR036641">
    <property type="entry name" value="HPT_dom_sf"/>
</dbReference>
<evidence type="ECO:0000256" key="9">
    <source>
        <dbReference type="ARBA" id="ARBA00022777"/>
    </source>
</evidence>
<feature type="compositionally biased region" description="Low complexity" evidence="13">
    <location>
        <begin position="269"/>
        <end position="282"/>
    </location>
</feature>
<feature type="domain" description="CheW-like" evidence="15">
    <location>
        <begin position="554"/>
        <end position="685"/>
    </location>
</feature>
<dbReference type="Gene3D" id="1.10.287.560">
    <property type="entry name" value="Histidine kinase CheA-like, homodimeric domain"/>
    <property type="match status" value="1"/>
</dbReference>
<dbReference type="InterPro" id="IPR004358">
    <property type="entry name" value="Sig_transdc_His_kin-like_C"/>
</dbReference>
<dbReference type="InterPro" id="IPR008207">
    <property type="entry name" value="Sig_transdc_His_kin_Hpt_dom"/>
</dbReference>
<dbReference type="GO" id="GO:0005886">
    <property type="term" value="C:plasma membrane"/>
    <property type="evidence" value="ECO:0007669"/>
    <property type="project" value="UniProtKB-SubCell"/>
</dbReference>
<evidence type="ECO:0000256" key="12">
    <source>
        <dbReference type="PROSITE-ProRule" id="PRU00110"/>
    </source>
</evidence>
<evidence type="ECO:0000256" key="11">
    <source>
        <dbReference type="ARBA" id="ARBA00023012"/>
    </source>
</evidence>
<dbReference type="PANTHER" id="PTHR43395:SF1">
    <property type="entry name" value="CHEMOTAXIS PROTEIN CHEA"/>
    <property type="match status" value="1"/>
</dbReference>
<proteinExistence type="predicted"/>
<dbReference type="InterPro" id="IPR010808">
    <property type="entry name" value="CheA_P2-bd"/>
</dbReference>
<dbReference type="FunFam" id="3.30.565.10:FF:000016">
    <property type="entry name" value="Chemotaxis protein CheA, putative"/>
    <property type="match status" value="1"/>
</dbReference>
<dbReference type="RefSeq" id="WP_270026540.1">
    <property type="nucleotide sequence ID" value="NZ_JAPDDP010000031.1"/>
</dbReference>
<dbReference type="Proteomes" id="UP001147653">
    <property type="component" value="Unassembled WGS sequence"/>
</dbReference>
<dbReference type="SUPFAM" id="SSF50341">
    <property type="entry name" value="CheW-like"/>
    <property type="match status" value="1"/>
</dbReference>
<keyword evidence="10" id="KW-0067">ATP-binding</keyword>
<dbReference type="GO" id="GO:0005524">
    <property type="term" value="F:ATP binding"/>
    <property type="evidence" value="ECO:0007669"/>
    <property type="project" value="UniProtKB-KW"/>
</dbReference>
<evidence type="ECO:0000313" key="17">
    <source>
        <dbReference type="EMBL" id="MDA0182177.1"/>
    </source>
</evidence>
<dbReference type="InterPro" id="IPR036890">
    <property type="entry name" value="HATPase_C_sf"/>
</dbReference>
<keyword evidence="6 12" id="KW-0597">Phosphoprotein</keyword>
<comment type="subcellular location">
    <subcellularLocation>
        <location evidence="2">Cell membrane</location>
    </subcellularLocation>
</comment>
<dbReference type="InterPro" id="IPR051315">
    <property type="entry name" value="Bact_Chemotaxis_CheA"/>
</dbReference>
<dbReference type="SUPFAM" id="SSF47384">
    <property type="entry name" value="Homodimeric domain of signal transducing histidine kinase"/>
    <property type="match status" value="1"/>
</dbReference>
<evidence type="ECO:0000259" key="14">
    <source>
        <dbReference type="PROSITE" id="PS50109"/>
    </source>
</evidence>
<dbReference type="PROSITE" id="PS50851">
    <property type="entry name" value="CHEW"/>
    <property type="match status" value="1"/>
</dbReference>
<organism evidence="17 18">
    <name type="scientific">Solirubrobacter phytolaccae</name>
    <dbReference type="NCBI Taxonomy" id="1404360"/>
    <lineage>
        <taxon>Bacteria</taxon>
        <taxon>Bacillati</taxon>
        <taxon>Actinomycetota</taxon>
        <taxon>Thermoleophilia</taxon>
        <taxon>Solirubrobacterales</taxon>
        <taxon>Solirubrobacteraceae</taxon>
        <taxon>Solirubrobacter</taxon>
    </lineage>
</organism>
<dbReference type="EMBL" id="JAPDDP010000031">
    <property type="protein sequence ID" value="MDA0182177.1"/>
    <property type="molecule type" value="Genomic_DNA"/>
</dbReference>
<dbReference type="InterPro" id="IPR035891">
    <property type="entry name" value="CheY-binding_CheA"/>
</dbReference>
<dbReference type="Gene3D" id="3.30.70.1110">
    <property type="entry name" value="Histidine kinase CheA-like, P2 response regulator-binding domain"/>
    <property type="match status" value="1"/>
</dbReference>
<keyword evidence="5" id="KW-0145">Chemotaxis</keyword>
<evidence type="ECO:0000256" key="1">
    <source>
        <dbReference type="ARBA" id="ARBA00000085"/>
    </source>
</evidence>
<dbReference type="SMART" id="SM00073">
    <property type="entry name" value="HPT"/>
    <property type="match status" value="1"/>
</dbReference>
<dbReference type="SMART" id="SM00387">
    <property type="entry name" value="HATPase_c"/>
    <property type="match status" value="1"/>
</dbReference>
<name>A0A9X3SG89_9ACTN</name>
<gene>
    <name evidence="17" type="ORF">OJ997_17865</name>
</gene>
<evidence type="ECO:0000256" key="5">
    <source>
        <dbReference type="ARBA" id="ARBA00022500"/>
    </source>
</evidence>
<dbReference type="InterPro" id="IPR036061">
    <property type="entry name" value="CheW-like_dom_sf"/>
</dbReference>
<dbReference type="SUPFAM" id="SSF55874">
    <property type="entry name" value="ATPase domain of HSP90 chaperone/DNA topoisomerase II/histidine kinase"/>
    <property type="match status" value="1"/>
</dbReference>
<dbReference type="EC" id="2.7.13.3" evidence="3"/>
<dbReference type="CDD" id="cd16916">
    <property type="entry name" value="HATPase_CheA-like"/>
    <property type="match status" value="1"/>
</dbReference>
<evidence type="ECO:0000256" key="8">
    <source>
        <dbReference type="ARBA" id="ARBA00022741"/>
    </source>
</evidence>
<keyword evidence="8" id="KW-0547">Nucleotide-binding</keyword>
<dbReference type="Pfam" id="PF01584">
    <property type="entry name" value="CheW"/>
    <property type="match status" value="1"/>
</dbReference>
<dbReference type="GO" id="GO:0006935">
    <property type="term" value="P:chemotaxis"/>
    <property type="evidence" value="ECO:0007669"/>
    <property type="project" value="UniProtKB-KW"/>
</dbReference>
<evidence type="ECO:0000256" key="10">
    <source>
        <dbReference type="ARBA" id="ARBA00022840"/>
    </source>
</evidence>
<keyword evidence="9" id="KW-0418">Kinase</keyword>
<comment type="caution">
    <text evidence="17">The sequence shown here is derived from an EMBL/GenBank/DDBJ whole genome shotgun (WGS) entry which is preliminary data.</text>
</comment>
<dbReference type="Pfam" id="PF07194">
    <property type="entry name" value="P2"/>
    <property type="match status" value="1"/>
</dbReference>
<dbReference type="SUPFAM" id="SSF55052">
    <property type="entry name" value="CheY-binding domain of CheA"/>
    <property type="match status" value="1"/>
</dbReference>
<dbReference type="Pfam" id="PF02518">
    <property type="entry name" value="HATPase_c"/>
    <property type="match status" value="1"/>
</dbReference>
<dbReference type="SUPFAM" id="SSF47226">
    <property type="entry name" value="Histidine-containing phosphotransfer domain, HPT domain"/>
    <property type="match status" value="1"/>
</dbReference>
<dbReference type="Gene3D" id="2.30.30.40">
    <property type="entry name" value="SH3 Domains"/>
    <property type="match status" value="1"/>
</dbReference>
<dbReference type="PROSITE" id="PS50109">
    <property type="entry name" value="HIS_KIN"/>
    <property type="match status" value="1"/>
</dbReference>
<evidence type="ECO:0000256" key="13">
    <source>
        <dbReference type="SAM" id="MobiDB-lite"/>
    </source>
</evidence>
<keyword evidence="11" id="KW-0902">Two-component regulatory system</keyword>
<dbReference type="GO" id="GO:0005737">
    <property type="term" value="C:cytoplasm"/>
    <property type="evidence" value="ECO:0007669"/>
    <property type="project" value="InterPro"/>
</dbReference>
<feature type="region of interest" description="Disordered" evidence="13">
    <location>
        <begin position="269"/>
        <end position="307"/>
    </location>
</feature>
<accession>A0A9X3SG89</accession>
<feature type="domain" description="Histidine kinase" evidence="14">
    <location>
        <begin position="343"/>
        <end position="552"/>
    </location>
</feature>
<dbReference type="Gene3D" id="1.20.120.160">
    <property type="entry name" value="HPT domain"/>
    <property type="match status" value="1"/>
</dbReference>
<dbReference type="PROSITE" id="PS50894">
    <property type="entry name" value="HPT"/>
    <property type="match status" value="1"/>
</dbReference>
<dbReference type="InterPro" id="IPR004105">
    <property type="entry name" value="CheA-like_dim"/>
</dbReference>
<dbReference type="InterPro" id="IPR005467">
    <property type="entry name" value="His_kinase_dom"/>
</dbReference>
<reference evidence="17" key="1">
    <citation type="submission" date="2022-10" db="EMBL/GenBank/DDBJ databases">
        <title>The WGS of Solirubrobacter phytolaccae KCTC 29190.</title>
        <authorList>
            <person name="Jiang Z."/>
        </authorList>
    </citation>
    <scope>NUCLEOTIDE SEQUENCE</scope>
    <source>
        <strain evidence="17">KCTC 29190</strain>
    </source>
</reference>
<evidence type="ECO:0000313" key="18">
    <source>
        <dbReference type="Proteomes" id="UP001147653"/>
    </source>
</evidence>
<keyword evidence="7" id="KW-0808">Transferase</keyword>
<feature type="domain" description="HPt" evidence="16">
    <location>
        <begin position="1"/>
        <end position="101"/>
    </location>
</feature>
<comment type="catalytic activity">
    <reaction evidence="1">
        <text>ATP + protein L-histidine = ADP + protein N-phospho-L-histidine.</text>
        <dbReference type="EC" id="2.7.13.3"/>
    </reaction>
</comment>
<dbReference type="Pfam" id="PF01627">
    <property type="entry name" value="Hpt"/>
    <property type="match status" value="1"/>
</dbReference>
<dbReference type="PRINTS" id="PR00344">
    <property type="entry name" value="BCTRLSENSOR"/>
</dbReference>
<dbReference type="SMART" id="SM01231">
    <property type="entry name" value="H-kinase_dim"/>
    <property type="match status" value="1"/>
</dbReference>
<dbReference type="InterPro" id="IPR037006">
    <property type="entry name" value="CheA-like_homodim_sf"/>
</dbReference>
<evidence type="ECO:0000259" key="15">
    <source>
        <dbReference type="PROSITE" id="PS50851"/>
    </source>
</evidence>
<dbReference type="InterPro" id="IPR003594">
    <property type="entry name" value="HATPase_dom"/>
</dbReference>
<protein>
    <recommendedName>
        <fullName evidence="4">Chemotaxis protein CheA</fullName>
        <ecNumber evidence="3">2.7.13.3</ecNumber>
    </recommendedName>
</protein>
<evidence type="ECO:0000256" key="7">
    <source>
        <dbReference type="ARBA" id="ARBA00022679"/>
    </source>
</evidence>
<dbReference type="InterPro" id="IPR036097">
    <property type="entry name" value="HisK_dim/P_sf"/>
</dbReference>
<feature type="compositionally biased region" description="Basic and acidic residues" evidence="13">
    <location>
        <begin position="291"/>
        <end position="300"/>
    </location>
</feature>
<feature type="modified residue" description="Phosphohistidine" evidence="12">
    <location>
        <position position="44"/>
    </location>
</feature>
<dbReference type="AlphaFoldDB" id="A0A9X3SG89"/>
<dbReference type="GO" id="GO:0000155">
    <property type="term" value="F:phosphorelay sensor kinase activity"/>
    <property type="evidence" value="ECO:0007669"/>
    <property type="project" value="InterPro"/>
</dbReference>
<dbReference type="SMART" id="SM00260">
    <property type="entry name" value="CheW"/>
    <property type="match status" value="1"/>
</dbReference>
<dbReference type="Gene3D" id="3.30.565.10">
    <property type="entry name" value="Histidine kinase-like ATPase, C-terminal domain"/>
    <property type="match status" value="1"/>
</dbReference>
<keyword evidence="18" id="KW-1185">Reference proteome</keyword>
<dbReference type="Pfam" id="PF02895">
    <property type="entry name" value="H-kinase_dim"/>
    <property type="match status" value="1"/>
</dbReference>
<evidence type="ECO:0000259" key="16">
    <source>
        <dbReference type="PROSITE" id="PS50894"/>
    </source>
</evidence>
<evidence type="ECO:0000256" key="6">
    <source>
        <dbReference type="ARBA" id="ARBA00022553"/>
    </source>
</evidence>
<sequence length="686" mass="72857">MDEYLPMFLAEGREHLQELNLAVVQIEETPDDQATVDEIFRIAHSMKGMSATMGFAGMAALTHEMEDVFELLRQRAGGLERVAIDVLFQCLDALSAAVESIDETGQENIQPQVLIESLQGLVRERTAEQEAERIGVTPPPSDLSELADGRRVIQISARLDDDVSMPAVRGYMVLSVIAGYGETLKCIPSPEDVDTFDGRNIDAWVVSERTDTEIQDAVASVPEVAEVHVFEAASDAALDAPDEVAEEVTAPPAAPVAALDVDVPAGEAPEAAAPVAPTKPAAPAAPAPPAKAEKPQEKKAHGGSSTVRVDAERLDQLMHFMGELVLHRTQVEALIQQADVPGLSQAMQNLTRTSHALQSMVMQVRMIPVEAVFLRFPRLVRDLQTKLGKQVDLQLVGKDTELDRTVVDALGDPLVHLVRNSLDHGLEGPEERVAAGKPAQGILEISARHAGGNVIITVADDGRGINARKVAEKAAERGLIDPMAVDSIDMPRAVELLFTPGFSTAEVTSDISGRGVGMDAVRAAIRGLGGEVIMTSEPGKGTSSQIRLPLTLAIMAALIVEADNRPFAIPLDRIERTVRVADHAVRSVAGTKMLVLSDGVLPVVDASEHYGGPTSPGAEYAVVVRGNGDRFALTVSRMIGQHELVTRPLPPEVSDGAALSGAAVLSDGQIALIVDCDAVVDVPVSA</sequence>
<dbReference type="InterPro" id="IPR002545">
    <property type="entry name" value="CheW-lke_dom"/>
</dbReference>